<proteinExistence type="predicted"/>
<keyword evidence="2" id="KW-1185">Reference proteome</keyword>
<dbReference type="AlphaFoldDB" id="A0A3M6TIS1"/>
<accession>A0A3M6TIS1</accession>
<gene>
    <name evidence="1" type="ORF">pdam_00018332</name>
</gene>
<dbReference type="OrthoDB" id="5959930at2759"/>
<dbReference type="EMBL" id="RCHS01003507">
    <property type="protein sequence ID" value="RMX41305.1"/>
    <property type="molecule type" value="Genomic_DNA"/>
</dbReference>
<dbReference type="Proteomes" id="UP000275408">
    <property type="component" value="Unassembled WGS sequence"/>
</dbReference>
<organism evidence="1 2">
    <name type="scientific">Pocillopora damicornis</name>
    <name type="common">Cauliflower coral</name>
    <name type="synonym">Millepora damicornis</name>
    <dbReference type="NCBI Taxonomy" id="46731"/>
    <lineage>
        <taxon>Eukaryota</taxon>
        <taxon>Metazoa</taxon>
        <taxon>Cnidaria</taxon>
        <taxon>Anthozoa</taxon>
        <taxon>Hexacorallia</taxon>
        <taxon>Scleractinia</taxon>
        <taxon>Astrocoeniina</taxon>
        <taxon>Pocilloporidae</taxon>
        <taxon>Pocillopora</taxon>
    </lineage>
</organism>
<protein>
    <submittedName>
        <fullName evidence="1">Uncharacterized protein</fullName>
    </submittedName>
</protein>
<evidence type="ECO:0000313" key="1">
    <source>
        <dbReference type="EMBL" id="RMX41305.1"/>
    </source>
</evidence>
<evidence type="ECO:0000313" key="2">
    <source>
        <dbReference type="Proteomes" id="UP000275408"/>
    </source>
</evidence>
<name>A0A3M6TIS1_POCDA</name>
<reference evidence="1 2" key="1">
    <citation type="journal article" date="2018" name="Sci. Rep.">
        <title>Comparative analysis of the Pocillopora damicornis genome highlights role of immune system in coral evolution.</title>
        <authorList>
            <person name="Cunning R."/>
            <person name="Bay R.A."/>
            <person name="Gillette P."/>
            <person name="Baker A.C."/>
            <person name="Traylor-Knowles N."/>
        </authorList>
    </citation>
    <scope>NUCLEOTIDE SEQUENCE [LARGE SCALE GENOMIC DNA]</scope>
    <source>
        <strain evidence="1">RSMAS</strain>
        <tissue evidence="1">Whole animal</tissue>
    </source>
</reference>
<comment type="caution">
    <text evidence="1">The sequence shown here is derived from an EMBL/GenBank/DDBJ whole genome shotgun (WGS) entry which is preliminary data.</text>
</comment>
<sequence length="126" mass="14444">MNRSLEELLVNTVSRKSFVMSQKPRPKRRLSNTPKFAEETCYFKMLRKTKEKAAKQKADQLKEAELLVSKDSPTSRRRGKMLQKTAENIEKEALEEFQSTFNAHLAHQAEVTCYGYAANSHSSFAS</sequence>